<proteinExistence type="predicted"/>
<evidence type="ECO:0000313" key="1">
    <source>
        <dbReference type="EMBL" id="CAG8508183.1"/>
    </source>
</evidence>
<comment type="caution">
    <text evidence="1">The sequence shown here is derived from an EMBL/GenBank/DDBJ whole genome shotgun (WGS) entry which is preliminary data.</text>
</comment>
<name>A0ACA9L5D5_9GLOM</name>
<organism evidence="1 2">
    <name type="scientific">Scutellospora calospora</name>
    <dbReference type="NCBI Taxonomy" id="85575"/>
    <lineage>
        <taxon>Eukaryota</taxon>
        <taxon>Fungi</taxon>
        <taxon>Fungi incertae sedis</taxon>
        <taxon>Mucoromycota</taxon>
        <taxon>Glomeromycotina</taxon>
        <taxon>Glomeromycetes</taxon>
        <taxon>Diversisporales</taxon>
        <taxon>Gigasporaceae</taxon>
        <taxon>Scutellospora</taxon>
    </lineage>
</organism>
<sequence length="138" mass="16089">MWNYVLKTPKESETDKDEVIEAVQELLDNNNDEKESDNLINKFSKNEIIKLETDDKLFEETNSGYTTNESYNKPTKDKKININNTGSIKVLWKEGNQIIERILDSEKVQKRSIALIETIFIFITFGNFINIILLEIDI</sequence>
<dbReference type="Proteomes" id="UP000789860">
    <property type="component" value="Unassembled WGS sequence"/>
</dbReference>
<accession>A0ACA9L5D5</accession>
<reference evidence="1" key="1">
    <citation type="submission" date="2021-06" db="EMBL/GenBank/DDBJ databases">
        <authorList>
            <person name="Kallberg Y."/>
            <person name="Tangrot J."/>
            <person name="Rosling A."/>
        </authorList>
    </citation>
    <scope>NUCLEOTIDE SEQUENCE</scope>
    <source>
        <strain evidence="1">AU212A</strain>
    </source>
</reference>
<dbReference type="EMBL" id="CAJVPM010004022">
    <property type="protein sequence ID" value="CAG8508183.1"/>
    <property type="molecule type" value="Genomic_DNA"/>
</dbReference>
<keyword evidence="2" id="KW-1185">Reference proteome</keyword>
<evidence type="ECO:0000313" key="2">
    <source>
        <dbReference type="Proteomes" id="UP000789860"/>
    </source>
</evidence>
<protein>
    <submittedName>
        <fullName evidence="1">10042_t:CDS:1</fullName>
    </submittedName>
</protein>
<gene>
    <name evidence="1" type="ORF">SCALOS_LOCUS3540</name>
</gene>